<dbReference type="SUPFAM" id="SSF48452">
    <property type="entry name" value="TPR-like"/>
    <property type="match status" value="2"/>
</dbReference>
<evidence type="ECO:0000256" key="5">
    <source>
        <dbReference type="ARBA" id="ARBA00023002"/>
    </source>
</evidence>
<evidence type="ECO:0000256" key="4">
    <source>
        <dbReference type="ARBA" id="ARBA00022964"/>
    </source>
</evidence>
<keyword evidence="6" id="KW-0408">Iron</keyword>
<evidence type="ECO:0000313" key="12">
    <source>
        <dbReference type="Proteomes" id="UP000593573"/>
    </source>
</evidence>
<evidence type="ECO:0000256" key="8">
    <source>
        <dbReference type="PROSITE-ProRule" id="PRU00339"/>
    </source>
</evidence>
<dbReference type="InterPro" id="IPR019734">
    <property type="entry name" value="TPR_rpt"/>
</dbReference>
<dbReference type="Proteomes" id="UP000593573">
    <property type="component" value="Unassembled WGS sequence"/>
</dbReference>
<comment type="cofactor">
    <cofactor evidence="1">
        <name>L-ascorbate</name>
        <dbReference type="ChEBI" id="CHEBI:38290"/>
    </cofactor>
</comment>
<dbReference type="FunFam" id="2.60.120.330:FF:000007">
    <property type="entry name" value="Protein DMR6-like oxygenase 2"/>
    <property type="match status" value="1"/>
</dbReference>
<evidence type="ECO:0000313" key="11">
    <source>
        <dbReference type="EMBL" id="MBA0646750.1"/>
    </source>
</evidence>
<keyword evidence="12" id="KW-1185">Reference proteome</keyword>
<evidence type="ECO:0000256" key="6">
    <source>
        <dbReference type="ARBA" id="ARBA00023004"/>
    </source>
</evidence>
<feature type="repeat" description="TPR" evidence="8">
    <location>
        <begin position="355"/>
        <end position="388"/>
    </location>
</feature>
<feature type="coiled-coil region" evidence="9">
    <location>
        <begin position="520"/>
        <end position="547"/>
    </location>
</feature>
<dbReference type="GO" id="GO:0002229">
    <property type="term" value="P:defense response to oomycetes"/>
    <property type="evidence" value="ECO:0007669"/>
    <property type="project" value="UniProtKB-ARBA"/>
</dbReference>
<reference evidence="11 12" key="1">
    <citation type="journal article" date="2019" name="Genome Biol. Evol.">
        <title>Insights into the evolution of the New World diploid cottons (Gossypium, subgenus Houzingenia) based on genome sequencing.</title>
        <authorList>
            <person name="Grover C.E."/>
            <person name="Arick M.A. 2nd"/>
            <person name="Thrash A."/>
            <person name="Conover J.L."/>
            <person name="Sanders W.S."/>
            <person name="Peterson D.G."/>
            <person name="Frelichowski J.E."/>
            <person name="Scheffler J.A."/>
            <person name="Scheffler B.E."/>
            <person name="Wendel J.F."/>
        </authorList>
    </citation>
    <scope>NUCLEOTIDE SEQUENCE [LARGE SCALE GENOMIC DNA]</scope>
    <source>
        <strain evidence="11">57</strain>
        <tissue evidence="11">Leaf</tissue>
    </source>
</reference>
<keyword evidence="9" id="KW-0175">Coiled coil</keyword>
<dbReference type="InterPro" id="IPR027443">
    <property type="entry name" value="IPNS-like_sf"/>
</dbReference>
<feature type="repeat" description="TPR" evidence="8">
    <location>
        <begin position="182"/>
        <end position="215"/>
    </location>
</feature>
<organism evidence="11 12">
    <name type="scientific">Gossypium klotzschianum</name>
    <dbReference type="NCBI Taxonomy" id="34286"/>
    <lineage>
        <taxon>Eukaryota</taxon>
        <taxon>Viridiplantae</taxon>
        <taxon>Streptophyta</taxon>
        <taxon>Embryophyta</taxon>
        <taxon>Tracheophyta</taxon>
        <taxon>Spermatophyta</taxon>
        <taxon>Magnoliopsida</taxon>
        <taxon>eudicotyledons</taxon>
        <taxon>Gunneridae</taxon>
        <taxon>Pentapetalae</taxon>
        <taxon>rosids</taxon>
        <taxon>malvids</taxon>
        <taxon>Malvales</taxon>
        <taxon>Malvaceae</taxon>
        <taxon>Malvoideae</taxon>
        <taxon>Gossypium</taxon>
    </lineage>
</organism>
<dbReference type="PROSITE" id="PS50005">
    <property type="entry name" value="TPR"/>
    <property type="match status" value="2"/>
</dbReference>
<name>A0A7J8U8M5_9ROSI</name>
<dbReference type="Pfam" id="PF14226">
    <property type="entry name" value="DIOX_N"/>
    <property type="match status" value="1"/>
</dbReference>
<dbReference type="OrthoDB" id="626167at2759"/>
<proteinExistence type="inferred from homology"/>
<sequence>MKKASNLLLSKFNRQRSIKASPLLSRAYISENSPSSSSSSQFHSTGRHLQCCAKTREKSDLDEAFESGKTSGEMFRVFKDMEACFDERELGIASLKIGLKLDREGEDPEKALSFADRALKVLDQDGKPSLLVAVALQLMGSVSYGLKRFNDSLGYLNKANRLLGRLEEEGIANVENIRPVLHAVQLELGNVKTAMGRREEALLNFKKALEIKEMTLGKDSKELGVGYRDLAEAYVSVLNFKEALPFGLKALEIHRKGLGHSSVEVAHDRRILGVIYIGMEEHEKALKQNQLSQKVLKNWGLSSELLRAEIDAANMQIALGKYDEIINTLKDSKRCLEIACGNLDKKETVSPIEVAEAYCEISMLYENMNEFETAISLLKRTLAILEKRPQEQQSEGGVSARTGWLLLLKGEVPQAIPYLENAVEKLKDSFGSRHFGVGYIYNNLGAAYLELDRPQSATQIFAVAKDILDVSLGPHHADSIETCQNLSKAYSAMGSYTLAIEFQQRVIDAWEGHGPSTEELREARHSLEELKTKARGLKNLNIQEMEKLVSSWFSNKTVPQSYIFPPEARPGNHVIPRCNTIPVVDLSKALAHDRIVIVQQILKASQEFGFFQVVNHGVPENLVTDTMNVFKEFFELPAEDKAGIYSEDLKRPCRLYTSSSNYDHENVHLWRDNLRHPCHPLEDCIKIWPQKPTRYREIVATYSIEAKKLGLRILELLSEGLGLGSGFFGDKLSESLLLSVNHYPPCPDPSLTLGVSRHCDPNLLTILHQGDVYGLQVFKDGEWIGVEPLHNAFVVNIGHQLQIISNNKLKSAEHRAVTNSRVARTTVAFFINPSDDCVIEPDKSLIDTDESPAYKPFQFKEFLLNYSSLMGNPEKCLEPFELHA</sequence>
<dbReference type="Gene3D" id="2.60.120.330">
    <property type="entry name" value="B-lactam Antibiotic, Isopenicillin N Synthase, Chain"/>
    <property type="match status" value="1"/>
</dbReference>
<dbReference type="InterPro" id="IPR026992">
    <property type="entry name" value="DIOX_N"/>
</dbReference>
<dbReference type="Pfam" id="PF13374">
    <property type="entry name" value="TPR_10"/>
    <property type="match status" value="1"/>
</dbReference>
<keyword evidence="4" id="KW-0223">Dioxygenase</keyword>
<dbReference type="GO" id="GO:0051213">
    <property type="term" value="F:dioxygenase activity"/>
    <property type="evidence" value="ECO:0007669"/>
    <property type="project" value="UniProtKB-KW"/>
</dbReference>
<feature type="domain" description="Fe2OG dioxygenase" evidence="10">
    <location>
        <begin position="732"/>
        <end position="833"/>
    </location>
</feature>
<evidence type="ECO:0000256" key="1">
    <source>
        <dbReference type="ARBA" id="ARBA00001961"/>
    </source>
</evidence>
<dbReference type="Gene3D" id="1.25.40.10">
    <property type="entry name" value="Tetratricopeptide repeat domain"/>
    <property type="match status" value="3"/>
</dbReference>
<dbReference type="Pfam" id="PF13424">
    <property type="entry name" value="TPR_12"/>
    <property type="match status" value="1"/>
</dbReference>
<dbReference type="GO" id="GO:0046872">
    <property type="term" value="F:metal ion binding"/>
    <property type="evidence" value="ECO:0007669"/>
    <property type="project" value="UniProtKB-KW"/>
</dbReference>
<dbReference type="SMART" id="SM00028">
    <property type="entry name" value="TPR"/>
    <property type="match status" value="7"/>
</dbReference>
<dbReference type="PANTHER" id="PTHR47459">
    <property type="entry name" value="KINESIN LIGHT CHAIN-RELATED"/>
    <property type="match status" value="1"/>
</dbReference>
<dbReference type="EMBL" id="JABFAB010000004">
    <property type="protein sequence ID" value="MBA0646750.1"/>
    <property type="molecule type" value="Genomic_DNA"/>
</dbReference>
<evidence type="ECO:0000259" key="10">
    <source>
        <dbReference type="PROSITE" id="PS51471"/>
    </source>
</evidence>
<dbReference type="InterPro" id="IPR044861">
    <property type="entry name" value="IPNS-like_FE2OG_OXY"/>
</dbReference>
<dbReference type="AlphaFoldDB" id="A0A7J8U8M5"/>
<keyword evidence="3" id="KW-0479">Metal-binding</keyword>
<dbReference type="PROSITE" id="PS51471">
    <property type="entry name" value="FE2OG_OXY"/>
    <property type="match status" value="1"/>
</dbReference>
<dbReference type="InterPro" id="IPR011990">
    <property type="entry name" value="TPR-like_helical_dom_sf"/>
</dbReference>
<keyword evidence="5" id="KW-0560">Oxidoreductase</keyword>
<gene>
    <name evidence="11" type="ORF">Goklo_014693</name>
</gene>
<dbReference type="SUPFAM" id="SSF51197">
    <property type="entry name" value="Clavaminate synthase-like"/>
    <property type="match status" value="1"/>
</dbReference>
<protein>
    <recommendedName>
        <fullName evidence="10">Fe2OG dioxygenase domain-containing protein</fullName>
    </recommendedName>
</protein>
<evidence type="ECO:0000256" key="7">
    <source>
        <dbReference type="ARBA" id="ARBA00052233"/>
    </source>
</evidence>
<evidence type="ECO:0000256" key="2">
    <source>
        <dbReference type="ARBA" id="ARBA00008056"/>
    </source>
</evidence>
<evidence type="ECO:0000256" key="3">
    <source>
        <dbReference type="ARBA" id="ARBA00022723"/>
    </source>
</evidence>
<keyword evidence="8" id="KW-0802">TPR repeat</keyword>
<comment type="similarity">
    <text evidence="2">Belongs to the iron/ascorbate-dependent oxidoreductase family.</text>
</comment>
<comment type="caution">
    <text evidence="11">The sequence shown here is derived from an EMBL/GenBank/DDBJ whole genome shotgun (WGS) entry which is preliminary data.</text>
</comment>
<dbReference type="PANTHER" id="PTHR47459:SF1">
    <property type="entry name" value="KINESIN LIGHT CHAIN-RELATED"/>
    <property type="match status" value="1"/>
</dbReference>
<accession>A0A7J8U8M5</accession>
<evidence type="ECO:0000256" key="9">
    <source>
        <dbReference type="SAM" id="Coils"/>
    </source>
</evidence>
<dbReference type="InterPro" id="IPR005123">
    <property type="entry name" value="Oxoglu/Fe-dep_dioxygenase_dom"/>
</dbReference>
<dbReference type="Pfam" id="PF13181">
    <property type="entry name" value="TPR_8"/>
    <property type="match status" value="2"/>
</dbReference>
<comment type="catalytic activity">
    <reaction evidence="7">
        <text>salicylate + NADH + O2 + H(+) = 2,3-dihydroxybenzoate + NAD(+) + H2O</text>
        <dbReference type="Rhea" id="RHEA:51792"/>
        <dbReference type="ChEBI" id="CHEBI:15377"/>
        <dbReference type="ChEBI" id="CHEBI:15378"/>
        <dbReference type="ChEBI" id="CHEBI:15379"/>
        <dbReference type="ChEBI" id="CHEBI:30762"/>
        <dbReference type="ChEBI" id="CHEBI:36654"/>
        <dbReference type="ChEBI" id="CHEBI:57540"/>
        <dbReference type="ChEBI" id="CHEBI:57945"/>
    </reaction>
</comment>
<dbReference type="Pfam" id="PF03171">
    <property type="entry name" value="2OG-FeII_Oxy"/>
    <property type="match status" value="1"/>
</dbReference>